<dbReference type="PROSITE" id="PS50990">
    <property type="entry name" value="PEPTIDASE_C39"/>
    <property type="match status" value="1"/>
</dbReference>
<keyword evidence="9" id="KW-0676">Redox-active center</keyword>
<evidence type="ECO:0000256" key="9">
    <source>
        <dbReference type="ARBA" id="ARBA00023284"/>
    </source>
</evidence>
<dbReference type="Pfam" id="PF13462">
    <property type="entry name" value="Thioredoxin_4"/>
    <property type="match status" value="1"/>
</dbReference>
<keyword evidence="5 10" id="KW-1133">Transmembrane helix</keyword>
<dbReference type="CDD" id="cd12921">
    <property type="entry name" value="VKOR_4"/>
    <property type="match status" value="1"/>
</dbReference>
<dbReference type="Gene3D" id="3.90.70.10">
    <property type="entry name" value="Cysteine proteinases"/>
    <property type="match status" value="1"/>
</dbReference>
<keyword evidence="6" id="KW-0560">Oxidoreductase</keyword>
<keyword evidence="13" id="KW-1185">Reference proteome</keyword>
<keyword evidence="7 10" id="KW-0472">Membrane</keyword>
<feature type="transmembrane region" description="Helical" evidence="10">
    <location>
        <begin position="170"/>
        <end position="190"/>
    </location>
</feature>
<comment type="similarity">
    <text evidence="2">Belongs to the VKOR family.</text>
</comment>
<feature type="transmembrane region" description="Helical" evidence="10">
    <location>
        <begin position="313"/>
        <end position="331"/>
    </location>
</feature>
<evidence type="ECO:0000259" key="11">
    <source>
        <dbReference type="PROSITE" id="PS50990"/>
    </source>
</evidence>
<evidence type="ECO:0000256" key="8">
    <source>
        <dbReference type="ARBA" id="ARBA00023157"/>
    </source>
</evidence>
<dbReference type="InterPro" id="IPR036249">
    <property type="entry name" value="Thioredoxin-like_sf"/>
</dbReference>
<evidence type="ECO:0000313" key="12">
    <source>
        <dbReference type="EMBL" id="MDR6804559.1"/>
    </source>
</evidence>
<dbReference type="Gene3D" id="1.20.1440.130">
    <property type="entry name" value="VKOR domain"/>
    <property type="match status" value="1"/>
</dbReference>
<name>A0ABU1QTQ6_9BACT</name>
<dbReference type="SUPFAM" id="SSF52833">
    <property type="entry name" value="Thioredoxin-like"/>
    <property type="match status" value="1"/>
</dbReference>
<comment type="subcellular location">
    <subcellularLocation>
        <location evidence="1">Membrane</location>
        <topology evidence="1">Multi-pass membrane protein</topology>
    </subcellularLocation>
</comment>
<protein>
    <submittedName>
        <fullName evidence="12">Membrane protein</fullName>
    </submittedName>
</protein>
<evidence type="ECO:0000256" key="3">
    <source>
        <dbReference type="ARBA" id="ARBA00022692"/>
    </source>
</evidence>
<feature type="domain" description="Peptidase C39" evidence="11">
    <location>
        <begin position="14"/>
        <end position="146"/>
    </location>
</feature>
<keyword evidence="4" id="KW-0874">Quinone</keyword>
<evidence type="ECO:0000313" key="13">
    <source>
        <dbReference type="Proteomes" id="UP001264980"/>
    </source>
</evidence>
<dbReference type="InterPro" id="IPR038354">
    <property type="entry name" value="VKOR_sf"/>
</dbReference>
<feature type="transmembrane region" description="Helical" evidence="10">
    <location>
        <begin position="202"/>
        <end position="220"/>
    </location>
</feature>
<proteinExistence type="inferred from homology"/>
<evidence type="ECO:0000256" key="4">
    <source>
        <dbReference type="ARBA" id="ARBA00022719"/>
    </source>
</evidence>
<dbReference type="SMART" id="SM00756">
    <property type="entry name" value="VKc"/>
    <property type="match status" value="1"/>
</dbReference>
<keyword evidence="8" id="KW-1015">Disulfide bond</keyword>
<feature type="transmembrane region" description="Helical" evidence="10">
    <location>
        <begin position="343"/>
        <end position="365"/>
    </location>
</feature>
<dbReference type="RefSeq" id="WP_309981837.1">
    <property type="nucleotide sequence ID" value="NZ_JAVDTI010000001.1"/>
</dbReference>
<evidence type="ECO:0000256" key="6">
    <source>
        <dbReference type="ARBA" id="ARBA00023002"/>
    </source>
</evidence>
<evidence type="ECO:0000256" key="1">
    <source>
        <dbReference type="ARBA" id="ARBA00004141"/>
    </source>
</evidence>
<dbReference type="Proteomes" id="UP001264980">
    <property type="component" value="Unassembled WGS sequence"/>
</dbReference>
<organism evidence="12 13">
    <name type="scientific">Dyadobacter fermentans</name>
    <dbReference type="NCBI Taxonomy" id="94254"/>
    <lineage>
        <taxon>Bacteria</taxon>
        <taxon>Pseudomonadati</taxon>
        <taxon>Bacteroidota</taxon>
        <taxon>Cytophagia</taxon>
        <taxon>Cytophagales</taxon>
        <taxon>Spirosomataceae</taxon>
        <taxon>Dyadobacter</taxon>
    </lineage>
</organism>
<comment type="caution">
    <text evidence="12">The sequence shown here is derived from an EMBL/GenBank/DDBJ whole genome shotgun (WGS) entry which is preliminary data.</text>
</comment>
<dbReference type="Gene3D" id="3.40.30.10">
    <property type="entry name" value="Glutaredoxin"/>
    <property type="match status" value="1"/>
</dbReference>
<evidence type="ECO:0000256" key="2">
    <source>
        <dbReference type="ARBA" id="ARBA00006214"/>
    </source>
</evidence>
<feature type="transmembrane region" description="Helical" evidence="10">
    <location>
        <begin position="283"/>
        <end position="301"/>
    </location>
</feature>
<dbReference type="Pfam" id="PF07884">
    <property type="entry name" value="VKOR"/>
    <property type="match status" value="1"/>
</dbReference>
<dbReference type="InterPro" id="IPR012336">
    <property type="entry name" value="Thioredoxin-like_fold"/>
</dbReference>
<reference evidence="12 13" key="1">
    <citation type="submission" date="2023-07" db="EMBL/GenBank/DDBJ databases">
        <title>Sorghum-associated microbial communities from plants grown in Nebraska, USA.</title>
        <authorList>
            <person name="Schachtman D."/>
        </authorList>
    </citation>
    <scope>NUCLEOTIDE SEQUENCE [LARGE SCALE GENOMIC DNA]</scope>
    <source>
        <strain evidence="12 13">BE57</strain>
    </source>
</reference>
<evidence type="ECO:0000256" key="5">
    <source>
        <dbReference type="ARBA" id="ARBA00022989"/>
    </source>
</evidence>
<dbReference type="EMBL" id="JAVDTI010000001">
    <property type="protein sequence ID" value="MDR6804559.1"/>
    <property type="molecule type" value="Genomic_DNA"/>
</dbReference>
<gene>
    <name evidence="12" type="ORF">J2W84_001596</name>
</gene>
<keyword evidence="3 10" id="KW-0812">Transmembrane</keyword>
<dbReference type="InterPro" id="IPR005074">
    <property type="entry name" value="Peptidase_C39"/>
</dbReference>
<evidence type="ECO:0000256" key="7">
    <source>
        <dbReference type="ARBA" id="ARBA00023136"/>
    </source>
</evidence>
<accession>A0ABU1QTQ6</accession>
<evidence type="ECO:0000256" key="10">
    <source>
        <dbReference type="SAM" id="Phobius"/>
    </source>
</evidence>
<sequence>MLNYLRSLFFPSGEITETLHELTKLIKAPVTKSSLKQSLEDHPDYPSLLSVSDVLEDFGIENISVKTSADRAINIAPPFIAQVTPLKSNSSSNNEVTDSIQSRSDFVLVSEIDNNKVKLFVPRDHRWTYYSFQHFKEIYQGVLLLAEAGENAGEKDHNEKNTAEKWSEGSYFISFLSIPILTIVACVYYLTDSNIRSLTASLNLVLMCLGSIVSFLLLLYEFDEFNPVLKEICTSSRNTDCKAVLTSKQSKIFGQSWSSVGFFYFASNSFLLLTLGSNSNTQILVAWLSLISLPFTVFSLYYQARIVKQWCRLCLTIQAILVGLFVINLSGGNFKHMSIDTQFIITALTCISATFISLSVILPLLKKLKVSQNYKKRFTELIRNPNVFNSLLKDQKIISQEPGNIGIVLGNRKAKHKIIKVCNPYCPPCAKSHSILEELLSSNEDLQLQIVFNATTRPDDDKAIAVRHFLAIAANQDELSLRKALNDWYSSDIKDYVRFSGVYPVTNNDVNENENIELMRTWCDNNRIESTPTLFVDGHLLPQIYSSEDLKYLLKMDNSSLS</sequence>
<dbReference type="InterPro" id="IPR012932">
    <property type="entry name" value="VKOR"/>
</dbReference>